<evidence type="ECO:0000313" key="2">
    <source>
        <dbReference type="EMBL" id="MDN3687182.1"/>
    </source>
</evidence>
<keyword evidence="3" id="KW-1185">Reference proteome</keyword>
<comment type="caution">
    <text evidence="2">The sequence shown here is derived from an EMBL/GenBank/DDBJ whole genome shotgun (WGS) entry which is preliminary data.</text>
</comment>
<evidence type="ECO:0000256" key="1">
    <source>
        <dbReference type="SAM" id="SignalP"/>
    </source>
</evidence>
<organism evidence="2 3">
    <name type="scientific">Cyclobacterium jeungdonense</name>
    <dbReference type="NCBI Taxonomy" id="708087"/>
    <lineage>
        <taxon>Bacteria</taxon>
        <taxon>Pseudomonadati</taxon>
        <taxon>Bacteroidota</taxon>
        <taxon>Cytophagia</taxon>
        <taxon>Cytophagales</taxon>
        <taxon>Cyclobacteriaceae</taxon>
        <taxon>Cyclobacterium</taxon>
    </lineage>
</organism>
<dbReference type="EMBL" id="JAUFQS010000004">
    <property type="protein sequence ID" value="MDN3687182.1"/>
    <property type="molecule type" value="Genomic_DNA"/>
</dbReference>
<protein>
    <submittedName>
        <fullName evidence="2">Uncharacterized protein</fullName>
    </submittedName>
</protein>
<feature type="signal peptide" evidence="1">
    <location>
        <begin position="1"/>
        <end position="21"/>
    </location>
</feature>
<proteinExistence type="predicted"/>
<reference evidence="3" key="1">
    <citation type="journal article" date="2019" name="Int. J. Syst. Evol. Microbiol.">
        <title>The Global Catalogue of Microorganisms (GCM) 10K type strain sequencing project: providing services to taxonomists for standard genome sequencing and annotation.</title>
        <authorList>
            <consortium name="The Broad Institute Genomics Platform"/>
            <consortium name="The Broad Institute Genome Sequencing Center for Infectious Disease"/>
            <person name="Wu L."/>
            <person name="Ma J."/>
        </authorList>
    </citation>
    <scope>NUCLEOTIDE SEQUENCE [LARGE SCALE GENOMIC DNA]</scope>
    <source>
        <strain evidence="3">CECT 7706</strain>
    </source>
</reference>
<sequence length="1158" mass="133025">MGLVKFFLAVLTVFFGIAAMAQSPQETCKWIKPNRNSGEIILDSMSVRPLTIRVVDPGGKPIPYNYQIQTGKINFGNGNESLPDSLLVCYDPLPFSFHKTYQNRSLANDYDSLAYFKDSPPDKKPIMDFKEEVFSSNKLNQSGSLSRGISFGNTQNVFVNSALNLQMDGELTDNLQIRASITDQNVPFQPEGNTQQIQDFDNVLIELYNEQFSLAGGDVILKQRKSEFLRYYKNVQGLQFSTDYELGPNWKASTQTGAAIAKGKFASVILDVLEGVSGPYRVRGPGNERFVIIMANSEKVFLDGKQLRRGFNNDYTIDYNQGEITFTPDVLITQYSRVRVDFEYSERNFSRSILTANHQQQNENVLVYFNYYREKDDRNRPLFMEFSDADKGLLATAGDDLSAATIPRIDSIPFDPNRVLYKKVIEVNESGDPFSYYAYSTDPDEAFFAIGFSETGVGNGHYRREKQLANGIVYEFVPPVNGVPQGNFSIRSPLPAPNQKQMVTAGTEIRLGEYEKVFSEVALSNQDENLFSPLDNDDNKGYGLKAGLISEGRLVSSLKGYRFNGQTIVEYNSTHFSFIDRLRYIEFDRDWGLRSEENPPDASEKLFQAKVELAKDANNRIAYSLDLRERRGVLSGMQQKAEFYHSFKNRWFLINDFFRLRSDVRSLNSDWLRYQGELKYRSRFLVPGYRFQIDRNEVSSPQNEQVIRTAMNFKEHEVSLHTNDSLKFHAYATASVREDKAVSEGELVPDTRAFVNAYGLRGTFGAHTLKGSFTYRELAFLNRKQQEETTVMGKLDYRSSLFDQNLNNEFIYALGNGRELRREFVFLPVPTGEGTHTWRDDNEDGVQQLNEFYLAINPEEKNYIKLFVPTDEYVQAYTTLFNYRLNAKFPSDWKEEGRLKKWLSRFSNQTNWNVEKKITSRDFYQRISPLLANANDTSLISLRQTFRSSLFFNRSSAVYGLDVSFFNSHQKQLLTGGFEEFSQDDWRVNARYSLNSQWNLLMYWNRGFRNSASDFLDNRDYTIYQHTMGPEINLQPSPAFRASFKYRMTSKENLANVEFEEKARIHEGTFNIRIAKAIKTTLNAQVAYTYIDYNGKVNSPTGYEMLQALTPGNNTVWSINWLQKIGEGLQLNTIYEGRNSQGLERLVHTGRMQVSALF</sequence>
<name>A0ABT8C486_9BACT</name>
<accession>A0ABT8C486</accession>
<feature type="chain" id="PRO_5047296000" evidence="1">
    <location>
        <begin position="22"/>
        <end position="1158"/>
    </location>
</feature>
<evidence type="ECO:0000313" key="3">
    <source>
        <dbReference type="Proteomes" id="UP001236663"/>
    </source>
</evidence>
<keyword evidence="1" id="KW-0732">Signal</keyword>
<dbReference type="RefSeq" id="WP_163384070.1">
    <property type="nucleotide sequence ID" value="NZ_JAUFQS010000004.1"/>
</dbReference>
<dbReference type="Proteomes" id="UP001236663">
    <property type="component" value="Unassembled WGS sequence"/>
</dbReference>
<gene>
    <name evidence="2" type="ORF">QWZ15_05025</name>
</gene>